<feature type="region of interest" description="Disordered" evidence="12">
    <location>
        <begin position="1"/>
        <end position="36"/>
    </location>
</feature>
<dbReference type="Pfam" id="PF00232">
    <property type="entry name" value="Glyco_hydro_1"/>
    <property type="match status" value="1"/>
</dbReference>
<dbReference type="STRING" id="667676.SAMN05192539_104328"/>
<reference evidence="14" key="1">
    <citation type="submission" date="2016-10" db="EMBL/GenBank/DDBJ databases">
        <authorList>
            <person name="Varghese N."/>
            <person name="Submissions S."/>
        </authorList>
    </citation>
    <scope>NUCLEOTIDE SEQUENCE [LARGE SCALE GENOMIC DNA]</scope>
    <source>
        <strain evidence="14">LMG 26031</strain>
    </source>
</reference>
<dbReference type="Gene3D" id="3.20.20.80">
    <property type="entry name" value="Glycosidases"/>
    <property type="match status" value="1"/>
</dbReference>
<feature type="compositionally biased region" description="Basic and acidic residues" evidence="12">
    <location>
        <begin position="9"/>
        <end position="28"/>
    </location>
</feature>
<feature type="binding site" evidence="9">
    <location>
        <position position="329"/>
    </location>
    <ligand>
        <name>substrate</name>
    </ligand>
</feature>
<gene>
    <name evidence="13" type="ORF">SAMN05192539_104328</name>
</gene>
<dbReference type="InterPro" id="IPR017853">
    <property type="entry name" value="GH"/>
</dbReference>
<evidence type="ECO:0000256" key="8">
    <source>
        <dbReference type="PIRSR" id="PIRSR617736-1"/>
    </source>
</evidence>
<dbReference type="AlphaFoldDB" id="A0A1H7E5G9"/>
<dbReference type="PANTHER" id="PTHR10353">
    <property type="entry name" value="GLYCOSYL HYDROLASE"/>
    <property type="match status" value="1"/>
</dbReference>
<comment type="similarity">
    <text evidence="1 11">Belongs to the glycosyl hydrolase 1 family.</text>
</comment>
<evidence type="ECO:0000256" key="5">
    <source>
        <dbReference type="ARBA" id="ARBA00023277"/>
    </source>
</evidence>
<feature type="binding site" evidence="9">
    <location>
        <position position="431"/>
    </location>
    <ligand>
        <name>substrate</name>
    </ligand>
</feature>
<feature type="active site" description="Proton donor" evidence="8">
    <location>
        <position position="201"/>
    </location>
</feature>
<evidence type="ECO:0000256" key="4">
    <source>
        <dbReference type="ARBA" id="ARBA00023001"/>
    </source>
</evidence>
<evidence type="ECO:0000256" key="6">
    <source>
        <dbReference type="ARBA" id="ARBA00023295"/>
    </source>
</evidence>
<dbReference type="RefSeq" id="WP_407669059.1">
    <property type="nucleotide sequence ID" value="NZ_FNYE01000043.1"/>
</dbReference>
<organism evidence="13 14">
    <name type="scientific">Paraburkholderia diazotrophica</name>
    <dbReference type="NCBI Taxonomy" id="667676"/>
    <lineage>
        <taxon>Bacteria</taxon>
        <taxon>Pseudomonadati</taxon>
        <taxon>Pseudomonadota</taxon>
        <taxon>Betaproteobacteria</taxon>
        <taxon>Burkholderiales</taxon>
        <taxon>Burkholderiaceae</taxon>
        <taxon>Paraburkholderia</taxon>
    </lineage>
</organism>
<dbReference type="FunFam" id="3.20.20.80:FF:000004">
    <property type="entry name" value="Beta-glucosidase 6-phospho-beta-glucosidase"/>
    <property type="match status" value="1"/>
</dbReference>
<keyword evidence="4" id="KW-0136">Cellulose degradation</keyword>
<dbReference type="NCBIfam" id="TIGR03356">
    <property type="entry name" value="BGL"/>
    <property type="match status" value="1"/>
</dbReference>
<feature type="binding site" evidence="9">
    <location>
        <position position="56"/>
    </location>
    <ligand>
        <name>substrate</name>
    </ligand>
</feature>
<dbReference type="PRINTS" id="PR00131">
    <property type="entry name" value="GLHYDRLASE1"/>
</dbReference>
<sequence>MAYEAVKSGNRDQRDTHRDTNTRSRSDSLNDPFTPPPDSVLWRKDFLLGAATASYQIEGAVDEDGRLPSIWDTFSATPGKVLAGDTGAVACDHYHRWESDFDLLTRLNFEAYRLSIAWPRVMDEAGRPNAKGIGFYKRLLDRLKDKGLQTFVTLYHWDLPQHLEDRGGWLNRETVYRFADYADLMSRELAGRVDAWMTLNEPWCSAFLGYGNGHHAPGRANVRYATQAMHHLLLAHGHGMQALRANDPASMKGIVANVGRGTPASPNEADRRAAYLYEVQHNAWILDPLLKGEYPADLWALWPGAEPLVLEGDLQTIATPLDFLGINYYFRTNVKSDGARGFVDVPLPDVERTQMGWEVCPDGLRDLLTGFDRAYPNLPPMYITENGMASDDKVRDGRVEDTQRIAFLRRHLAAVDQAVKQGVDIRGYFVWSLLDNFEWAFGYERRFGVVHVDYATQQRTVKRSGELIAKFIEERSEKN</sequence>
<feature type="active site" description="Nucleophile" evidence="8 10">
    <location>
        <position position="385"/>
    </location>
</feature>
<evidence type="ECO:0000256" key="7">
    <source>
        <dbReference type="ARBA" id="ARBA00023326"/>
    </source>
</evidence>
<keyword evidence="3 11" id="KW-0378">Hydrolase</keyword>
<dbReference type="InterPro" id="IPR017736">
    <property type="entry name" value="Glyco_hydro_1_beta-glucosidase"/>
</dbReference>
<feature type="binding site" evidence="9">
    <location>
        <position position="200"/>
    </location>
    <ligand>
        <name>substrate</name>
    </ligand>
</feature>
<name>A0A1H7E5G9_9BURK</name>
<accession>A0A1H7E5G9</accession>
<comment type="catalytic activity">
    <reaction evidence="11">
        <text>Hydrolysis of terminal, non-reducing beta-D-glucosyl residues with release of beta-D-glucose.</text>
        <dbReference type="EC" id="3.2.1.21"/>
    </reaction>
</comment>
<evidence type="ECO:0000313" key="14">
    <source>
        <dbReference type="Proteomes" id="UP000198866"/>
    </source>
</evidence>
<evidence type="ECO:0000256" key="10">
    <source>
        <dbReference type="PROSITE-ProRule" id="PRU10055"/>
    </source>
</evidence>
<evidence type="ECO:0000256" key="9">
    <source>
        <dbReference type="PIRSR" id="PIRSR617736-2"/>
    </source>
</evidence>
<dbReference type="GO" id="GO:0030245">
    <property type="term" value="P:cellulose catabolic process"/>
    <property type="evidence" value="ECO:0007669"/>
    <property type="project" value="UniProtKB-KW"/>
</dbReference>
<keyword evidence="5" id="KW-0119">Carbohydrate metabolism</keyword>
<dbReference type="EC" id="3.2.1.21" evidence="2 11"/>
<dbReference type="InterPro" id="IPR018120">
    <property type="entry name" value="Glyco_hydro_1_AS"/>
</dbReference>
<keyword evidence="14" id="KW-1185">Reference proteome</keyword>
<evidence type="ECO:0000256" key="2">
    <source>
        <dbReference type="ARBA" id="ARBA00012744"/>
    </source>
</evidence>
<evidence type="ECO:0000256" key="3">
    <source>
        <dbReference type="ARBA" id="ARBA00022801"/>
    </source>
</evidence>
<dbReference type="Proteomes" id="UP000198866">
    <property type="component" value="Unassembled WGS sequence"/>
</dbReference>
<proteinExistence type="inferred from homology"/>
<dbReference type="GO" id="GO:0005829">
    <property type="term" value="C:cytosol"/>
    <property type="evidence" value="ECO:0007669"/>
    <property type="project" value="TreeGrafter"/>
</dbReference>
<dbReference type="GO" id="GO:0008422">
    <property type="term" value="F:beta-glucosidase activity"/>
    <property type="evidence" value="ECO:0007669"/>
    <property type="project" value="UniProtKB-EC"/>
</dbReference>
<feature type="binding site" evidence="9">
    <location>
        <position position="156"/>
    </location>
    <ligand>
        <name>substrate</name>
    </ligand>
</feature>
<dbReference type="PANTHER" id="PTHR10353:SF36">
    <property type="entry name" value="LP05116P"/>
    <property type="match status" value="1"/>
</dbReference>
<evidence type="ECO:0000313" key="13">
    <source>
        <dbReference type="EMBL" id="SEK09179.1"/>
    </source>
</evidence>
<dbReference type="EMBL" id="FNYE01000043">
    <property type="protein sequence ID" value="SEK09179.1"/>
    <property type="molecule type" value="Genomic_DNA"/>
</dbReference>
<feature type="binding site" evidence="9">
    <location>
        <begin position="438"/>
        <end position="439"/>
    </location>
    <ligand>
        <name>substrate</name>
    </ligand>
</feature>
<evidence type="ECO:0000256" key="1">
    <source>
        <dbReference type="ARBA" id="ARBA00010838"/>
    </source>
</evidence>
<evidence type="ECO:0000256" key="11">
    <source>
        <dbReference type="RuleBase" id="RU361175"/>
    </source>
</evidence>
<protein>
    <recommendedName>
        <fullName evidence="2 11">Beta-glucosidase</fullName>
        <ecNumber evidence="2 11">3.2.1.21</ecNumber>
    </recommendedName>
</protein>
<dbReference type="InterPro" id="IPR001360">
    <property type="entry name" value="Glyco_hydro_1"/>
</dbReference>
<dbReference type="PROSITE" id="PS00572">
    <property type="entry name" value="GLYCOSYL_HYDROL_F1_1"/>
    <property type="match status" value="1"/>
</dbReference>
<keyword evidence="6 11" id="KW-0326">Glycosidase</keyword>
<evidence type="ECO:0000256" key="12">
    <source>
        <dbReference type="SAM" id="MobiDB-lite"/>
    </source>
</evidence>
<dbReference type="SUPFAM" id="SSF51445">
    <property type="entry name" value="(Trans)glycosidases"/>
    <property type="match status" value="1"/>
</dbReference>
<keyword evidence="7" id="KW-0624">Polysaccharide degradation</keyword>